<dbReference type="GO" id="GO:0019722">
    <property type="term" value="P:calcium-mediated signaling"/>
    <property type="evidence" value="ECO:0007669"/>
    <property type="project" value="TreeGrafter"/>
</dbReference>
<name>A0A674HWB7_TAEGU</name>
<keyword evidence="3" id="KW-1185">Reference proteome</keyword>
<dbReference type="AlphaFoldDB" id="A0A674HWB7"/>
<dbReference type="GO" id="GO:0042113">
    <property type="term" value="P:B cell activation"/>
    <property type="evidence" value="ECO:0007669"/>
    <property type="project" value="InterPro"/>
</dbReference>
<evidence type="ECO:0000313" key="2">
    <source>
        <dbReference type="Ensembl" id="ENSTGUP00000038713.1"/>
    </source>
</evidence>
<sequence>MVQPELWAAAALMLLGAAVSLCLRCQLSATKRETQLNERRSQLESQQRFEVIRSHTAATRRLEKSKEPEKLSIASKANEELSASHHTGYGSRDQARYQNFLAENCLEEDTAYVEPMSLDHYYNCTRLFKPPCGRSPGKPEKDEDSHSYENVTIGVSQGSDPDEAVDYENSMTVLTWKLQQGQAPVTESLDDEPDYINTDPAVRAKAQELQSALEQLEPALLHAVGTQSPCSEQGFPQLSPACCARTTHPAPLSPPDRCC</sequence>
<accession>A0A674HWB7</accession>
<reference evidence="2" key="2">
    <citation type="submission" date="2025-08" db="UniProtKB">
        <authorList>
            <consortium name="Ensembl"/>
        </authorList>
    </citation>
    <scope>IDENTIFICATION</scope>
</reference>
<reference evidence="2 3" key="1">
    <citation type="journal article" date="2010" name="Nature">
        <title>The genome of a songbird.</title>
        <authorList>
            <person name="Warren W.C."/>
            <person name="Clayton D.F."/>
            <person name="Ellegren H."/>
            <person name="Arnold A.P."/>
            <person name="Hillier L.W."/>
            <person name="Kunstner A."/>
            <person name="Searle S."/>
            <person name="White S."/>
            <person name="Vilella A.J."/>
            <person name="Fairley S."/>
            <person name="Heger A."/>
            <person name="Kong L."/>
            <person name="Ponting C.P."/>
            <person name="Jarvis E.D."/>
            <person name="Mello C.V."/>
            <person name="Minx P."/>
            <person name="Lovell P."/>
            <person name="Velho T.A."/>
            <person name="Ferris M."/>
            <person name="Balakrishnan C.N."/>
            <person name="Sinha S."/>
            <person name="Blatti C."/>
            <person name="London S.E."/>
            <person name="Li Y."/>
            <person name="Lin Y.C."/>
            <person name="George J."/>
            <person name="Sweedler J."/>
            <person name="Southey B."/>
            <person name="Gunaratne P."/>
            <person name="Watson M."/>
            <person name="Nam K."/>
            <person name="Backstrom N."/>
            <person name="Smeds L."/>
            <person name="Nabholz B."/>
            <person name="Itoh Y."/>
            <person name="Whitney O."/>
            <person name="Pfenning A.R."/>
            <person name="Howard J."/>
            <person name="Volker M."/>
            <person name="Skinner B.M."/>
            <person name="Griffin D.K."/>
            <person name="Ye L."/>
            <person name="McLaren W.M."/>
            <person name="Flicek P."/>
            <person name="Quesada V."/>
            <person name="Velasco G."/>
            <person name="Lopez-Otin C."/>
            <person name="Puente X.S."/>
            <person name="Olender T."/>
            <person name="Lancet D."/>
            <person name="Smit A.F."/>
            <person name="Hubley R."/>
            <person name="Konkel M.K."/>
            <person name="Walker J.A."/>
            <person name="Batzer M.A."/>
            <person name="Gu W."/>
            <person name="Pollock D.D."/>
            <person name="Chen L."/>
            <person name="Cheng Z."/>
            <person name="Eichler E.E."/>
            <person name="Stapley J."/>
            <person name="Slate J."/>
            <person name="Ekblom R."/>
            <person name="Birkhead T."/>
            <person name="Burke T."/>
            <person name="Burt D."/>
            <person name="Scharff C."/>
            <person name="Adam I."/>
            <person name="Richard H."/>
            <person name="Sultan M."/>
            <person name="Soldatov A."/>
            <person name="Lehrach H."/>
            <person name="Edwards S.V."/>
            <person name="Yang S.P."/>
            <person name="Li X."/>
            <person name="Graves T."/>
            <person name="Fulton L."/>
            <person name="Nelson J."/>
            <person name="Chinwalla A."/>
            <person name="Hou S."/>
            <person name="Mardis E.R."/>
            <person name="Wilson R.K."/>
        </authorList>
    </citation>
    <scope>NUCLEOTIDE SEQUENCE [LARGE SCALE GENOMIC DNA]</scope>
</reference>
<dbReference type="OMA" id="FMGSQTY"/>
<feature type="chain" id="PRO_5025516511" evidence="1">
    <location>
        <begin position="21"/>
        <end position="259"/>
    </location>
</feature>
<dbReference type="Ensembl" id="ENSTGUT00000043220.1">
    <property type="protein sequence ID" value="ENSTGUP00000038713.1"/>
    <property type="gene ID" value="ENSTGUG00000028930.1"/>
</dbReference>
<dbReference type="FunCoup" id="A0A674HWB7">
    <property type="interactions" value="17"/>
</dbReference>
<organism evidence="2 3">
    <name type="scientific">Taeniopygia guttata</name>
    <name type="common">Zebra finch</name>
    <name type="synonym">Poephila guttata</name>
    <dbReference type="NCBI Taxonomy" id="59729"/>
    <lineage>
        <taxon>Eukaryota</taxon>
        <taxon>Metazoa</taxon>
        <taxon>Chordata</taxon>
        <taxon>Craniata</taxon>
        <taxon>Vertebrata</taxon>
        <taxon>Euteleostomi</taxon>
        <taxon>Archelosauria</taxon>
        <taxon>Archosauria</taxon>
        <taxon>Dinosauria</taxon>
        <taxon>Saurischia</taxon>
        <taxon>Theropoda</taxon>
        <taxon>Coelurosauria</taxon>
        <taxon>Aves</taxon>
        <taxon>Neognathae</taxon>
        <taxon>Neoaves</taxon>
        <taxon>Telluraves</taxon>
        <taxon>Australaves</taxon>
        <taxon>Passeriformes</taxon>
        <taxon>Passeroidea</taxon>
        <taxon>Estrildidae</taxon>
        <taxon>Estrildinae</taxon>
        <taxon>Taeniopygia</taxon>
    </lineage>
</organism>
<feature type="signal peptide" evidence="1">
    <location>
        <begin position="1"/>
        <end position="20"/>
    </location>
</feature>
<evidence type="ECO:0000256" key="1">
    <source>
        <dbReference type="SAM" id="SignalP"/>
    </source>
</evidence>
<evidence type="ECO:0000313" key="3">
    <source>
        <dbReference type="Proteomes" id="UP000007754"/>
    </source>
</evidence>
<dbReference type="GO" id="GO:0005886">
    <property type="term" value="C:plasma membrane"/>
    <property type="evidence" value="ECO:0007669"/>
    <property type="project" value="TreeGrafter"/>
</dbReference>
<protein>
    <submittedName>
        <fullName evidence="2">Linker for activation of T cells family member 2</fullName>
    </submittedName>
</protein>
<dbReference type="GeneTree" id="ENSGT00390000006821"/>
<dbReference type="PANTHER" id="PTHR15646">
    <property type="entry name" value="LINKER FOR ACTIVATION OF T-CELLS FAMILY MEMBER 2"/>
    <property type="match status" value="1"/>
</dbReference>
<dbReference type="Proteomes" id="UP000007754">
    <property type="component" value="Chromosome 19"/>
</dbReference>
<reference evidence="2" key="3">
    <citation type="submission" date="2025-09" db="UniProtKB">
        <authorList>
            <consortium name="Ensembl"/>
        </authorList>
    </citation>
    <scope>IDENTIFICATION</scope>
</reference>
<proteinExistence type="predicted"/>
<dbReference type="Pfam" id="PF15703">
    <property type="entry name" value="LAT2"/>
    <property type="match status" value="1"/>
</dbReference>
<dbReference type="PANTHER" id="PTHR15646:SF5">
    <property type="entry name" value="LINKER FOR ACTIVATION OF T-CELLS FAMILY MEMBER 2"/>
    <property type="match status" value="1"/>
</dbReference>
<dbReference type="InParanoid" id="A0A674HWB7"/>
<keyword evidence="1" id="KW-0732">Signal</keyword>
<dbReference type="InterPro" id="IPR031428">
    <property type="entry name" value="LAT2"/>
</dbReference>
<dbReference type="GO" id="GO:0050853">
    <property type="term" value="P:B cell receptor signaling pathway"/>
    <property type="evidence" value="ECO:0007669"/>
    <property type="project" value="TreeGrafter"/>
</dbReference>